<keyword evidence="1" id="KW-1133">Transmembrane helix</keyword>
<comment type="caution">
    <text evidence="2">The sequence shown here is derived from an EMBL/GenBank/DDBJ whole genome shotgun (WGS) entry which is preliminary data.</text>
</comment>
<gene>
    <name evidence="2" type="ORF">XENORESO_017801</name>
</gene>
<keyword evidence="3" id="KW-1185">Reference proteome</keyword>
<proteinExistence type="predicted"/>
<sequence length="133" mass="14779">MYDLVLANVFTSHPSSFSSVRSSFLFPIIFLLHPASDGMLLSCGLKFSITQQTCFVSVLVPFFYPFYPSFSTCTTTITSMHPLHLSTLSLLVLGHSKQAAQVRHSLPIHPLSIFFTVLSSLCFNVCMLLLLMP</sequence>
<keyword evidence="1" id="KW-0812">Transmembrane</keyword>
<protein>
    <submittedName>
        <fullName evidence="2">Uncharacterized protein</fullName>
    </submittedName>
</protein>
<evidence type="ECO:0000313" key="3">
    <source>
        <dbReference type="Proteomes" id="UP001444071"/>
    </source>
</evidence>
<dbReference type="Proteomes" id="UP001444071">
    <property type="component" value="Unassembled WGS sequence"/>
</dbReference>
<feature type="transmembrane region" description="Helical" evidence="1">
    <location>
        <begin position="20"/>
        <end position="41"/>
    </location>
</feature>
<feature type="transmembrane region" description="Helical" evidence="1">
    <location>
        <begin position="53"/>
        <end position="70"/>
    </location>
</feature>
<organism evidence="2 3">
    <name type="scientific">Xenotaenia resolanae</name>
    <dbReference type="NCBI Taxonomy" id="208358"/>
    <lineage>
        <taxon>Eukaryota</taxon>
        <taxon>Metazoa</taxon>
        <taxon>Chordata</taxon>
        <taxon>Craniata</taxon>
        <taxon>Vertebrata</taxon>
        <taxon>Euteleostomi</taxon>
        <taxon>Actinopterygii</taxon>
        <taxon>Neopterygii</taxon>
        <taxon>Teleostei</taxon>
        <taxon>Neoteleostei</taxon>
        <taxon>Acanthomorphata</taxon>
        <taxon>Ovalentaria</taxon>
        <taxon>Atherinomorphae</taxon>
        <taxon>Cyprinodontiformes</taxon>
        <taxon>Goodeidae</taxon>
        <taxon>Xenotaenia</taxon>
    </lineage>
</organism>
<dbReference type="EMBL" id="JAHRIM010030089">
    <property type="protein sequence ID" value="MEQ2264281.1"/>
    <property type="molecule type" value="Genomic_DNA"/>
</dbReference>
<feature type="transmembrane region" description="Helical" evidence="1">
    <location>
        <begin position="111"/>
        <end position="131"/>
    </location>
</feature>
<name>A0ABV0W422_9TELE</name>
<evidence type="ECO:0000256" key="1">
    <source>
        <dbReference type="SAM" id="Phobius"/>
    </source>
</evidence>
<keyword evidence="1" id="KW-0472">Membrane</keyword>
<evidence type="ECO:0000313" key="2">
    <source>
        <dbReference type="EMBL" id="MEQ2264281.1"/>
    </source>
</evidence>
<accession>A0ABV0W422</accession>
<reference evidence="2 3" key="1">
    <citation type="submission" date="2021-06" db="EMBL/GenBank/DDBJ databases">
        <authorList>
            <person name="Palmer J.M."/>
        </authorList>
    </citation>
    <scope>NUCLEOTIDE SEQUENCE [LARGE SCALE GENOMIC DNA]</scope>
    <source>
        <strain evidence="2 3">XR_2019</strain>
        <tissue evidence="2">Muscle</tissue>
    </source>
</reference>